<reference evidence="1 2" key="1">
    <citation type="submission" date="2015-09" db="EMBL/GenBank/DDBJ databases">
        <authorList>
            <consortium name="Pathogen Informatics"/>
        </authorList>
    </citation>
    <scope>NUCLEOTIDE SEQUENCE [LARGE SCALE GENOMIC DNA]</scope>
    <source>
        <strain evidence="1 2">2789STDY5608868</strain>
    </source>
</reference>
<dbReference type="EMBL" id="CYXT01000014">
    <property type="protein sequence ID" value="CUM99623.1"/>
    <property type="molecule type" value="Genomic_DNA"/>
</dbReference>
<accession>A0A173T9Z1</accession>
<dbReference type="RefSeq" id="WP_055258847.1">
    <property type="nucleotide sequence ID" value="NZ_CYXT01000014.1"/>
</dbReference>
<name>A0A173T9Z1_ANAHA</name>
<dbReference type="AlphaFoldDB" id="A0A173T9Z1"/>
<proteinExistence type="predicted"/>
<evidence type="ECO:0000313" key="1">
    <source>
        <dbReference type="EMBL" id="CUM99623.1"/>
    </source>
</evidence>
<organism evidence="1 2">
    <name type="scientific">Anaerostipes hadrus</name>
    <dbReference type="NCBI Taxonomy" id="649756"/>
    <lineage>
        <taxon>Bacteria</taxon>
        <taxon>Bacillati</taxon>
        <taxon>Bacillota</taxon>
        <taxon>Clostridia</taxon>
        <taxon>Lachnospirales</taxon>
        <taxon>Lachnospiraceae</taxon>
        <taxon>Anaerostipes</taxon>
    </lineage>
</organism>
<gene>
    <name evidence="1" type="ORF">ERS852425_01938</name>
</gene>
<protein>
    <submittedName>
        <fullName evidence="1">Uncharacterized protein</fullName>
    </submittedName>
</protein>
<dbReference type="Proteomes" id="UP000095598">
    <property type="component" value="Unassembled WGS sequence"/>
</dbReference>
<sequence length="254" mass="29904">MKKEEFLKVISEKDNDQNVNELIGEIEEHVFRYIKYGTRSNVFNLVETCYDDVKSMIVSETLKNYSVGRFMDLTYFVALCDLYFKNKSVLSERHDFEKALKDRRELAAIISFIVEEKHHVTLEDLCSHFEKDLTKNQIKDCVLRFDQYFSFRVKDKDRNKENAEIIESTKITVSHAGRRMYQFIRDNGCTYSPYAVDYYIYKNCSDILDFVGDVLDGEKDISDLDDLTIDLPKNQQRILKTKIKLLCGQEIITL</sequence>
<evidence type="ECO:0000313" key="2">
    <source>
        <dbReference type="Proteomes" id="UP000095598"/>
    </source>
</evidence>